<dbReference type="Proteomes" id="UP000499080">
    <property type="component" value="Unassembled WGS sequence"/>
</dbReference>
<gene>
    <name evidence="1" type="ORF">AVEN_24136_1</name>
</gene>
<comment type="caution">
    <text evidence="1">The sequence shown here is derived from an EMBL/GenBank/DDBJ whole genome shotgun (WGS) entry which is preliminary data.</text>
</comment>
<organism evidence="1 2">
    <name type="scientific">Araneus ventricosus</name>
    <name type="common">Orbweaver spider</name>
    <name type="synonym">Epeira ventricosa</name>
    <dbReference type="NCBI Taxonomy" id="182803"/>
    <lineage>
        <taxon>Eukaryota</taxon>
        <taxon>Metazoa</taxon>
        <taxon>Ecdysozoa</taxon>
        <taxon>Arthropoda</taxon>
        <taxon>Chelicerata</taxon>
        <taxon>Arachnida</taxon>
        <taxon>Araneae</taxon>
        <taxon>Araneomorphae</taxon>
        <taxon>Entelegynae</taxon>
        <taxon>Araneoidea</taxon>
        <taxon>Araneidae</taxon>
        <taxon>Araneus</taxon>
    </lineage>
</organism>
<sequence>MRVGIFGSTPQMWLLATSYTTEHGTPVDIEQCVRGLKLELMKCVSDGAAVVVENIAQSPDETGVKEDEIKCS</sequence>
<reference evidence="1 2" key="1">
    <citation type="journal article" date="2019" name="Sci. Rep.">
        <title>Orb-weaving spider Araneus ventricosus genome elucidates the spidroin gene catalogue.</title>
        <authorList>
            <person name="Kono N."/>
            <person name="Nakamura H."/>
            <person name="Ohtoshi R."/>
            <person name="Moran D.A.P."/>
            <person name="Shinohara A."/>
            <person name="Yoshida Y."/>
            <person name="Fujiwara M."/>
            <person name="Mori M."/>
            <person name="Tomita M."/>
            <person name="Arakawa K."/>
        </authorList>
    </citation>
    <scope>NUCLEOTIDE SEQUENCE [LARGE SCALE GENOMIC DNA]</scope>
</reference>
<dbReference type="AlphaFoldDB" id="A0A4Y2L887"/>
<accession>A0A4Y2L887</accession>
<evidence type="ECO:0000313" key="2">
    <source>
        <dbReference type="Proteomes" id="UP000499080"/>
    </source>
</evidence>
<keyword evidence="2" id="KW-1185">Reference proteome</keyword>
<proteinExistence type="predicted"/>
<name>A0A4Y2L887_ARAVE</name>
<dbReference type="EMBL" id="BGPR01117705">
    <property type="protein sequence ID" value="GBN10732.1"/>
    <property type="molecule type" value="Genomic_DNA"/>
</dbReference>
<protein>
    <submittedName>
        <fullName evidence="1">Uncharacterized protein</fullName>
    </submittedName>
</protein>
<evidence type="ECO:0000313" key="1">
    <source>
        <dbReference type="EMBL" id="GBN10732.1"/>
    </source>
</evidence>